<dbReference type="AlphaFoldDB" id="A0A1X7JZG1"/>
<accession>A0A1X7JZG1</accession>
<dbReference type="Pfam" id="PF14125">
    <property type="entry name" value="DUF4292"/>
    <property type="match status" value="1"/>
</dbReference>
<evidence type="ECO:0008006" key="3">
    <source>
        <dbReference type="Google" id="ProtNLM"/>
    </source>
</evidence>
<dbReference type="OrthoDB" id="849114at2"/>
<organism evidence="1 2">
    <name type="scientific">Marivirga sericea</name>
    <dbReference type="NCBI Taxonomy" id="1028"/>
    <lineage>
        <taxon>Bacteria</taxon>
        <taxon>Pseudomonadati</taxon>
        <taxon>Bacteroidota</taxon>
        <taxon>Cytophagia</taxon>
        <taxon>Cytophagales</taxon>
        <taxon>Marivirgaceae</taxon>
        <taxon>Marivirga</taxon>
    </lineage>
</organism>
<sequence>MMRLFSVLICCVVLIFSSCGKKLLPTSSIEEEYALEKFDFEYLQAKSKIRFSSSDRNLSSSASIRMKKDSVIWISVSPVFGIEAARGYISQDTIVFMDRVNKDVYRYNYESLSNALNFEIDFQMVQSIILGNQVFDFQREDNFSKRSGELKIDQKRGRFELETFASSKNRKVKNVKVREIPDGNRMEIIFSEFNIVASQAFPFRTNVEILSKGTKGEESTQIEINHSKVEVGDSPMSFPFSVPGKYEN</sequence>
<dbReference type="STRING" id="1028.SAMN05661096_02191"/>
<evidence type="ECO:0000313" key="2">
    <source>
        <dbReference type="Proteomes" id="UP000193804"/>
    </source>
</evidence>
<evidence type="ECO:0000313" key="1">
    <source>
        <dbReference type="EMBL" id="SMG33960.1"/>
    </source>
</evidence>
<dbReference type="InterPro" id="IPR025634">
    <property type="entry name" value="DUF4292"/>
</dbReference>
<dbReference type="PROSITE" id="PS51257">
    <property type="entry name" value="PROKAR_LIPOPROTEIN"/>
    <property type="match status" value="1"/>
</dbReference>
<gene>
    <name evidence="1" type="ORF">SAMN05661096_02191</name>
</gene>
<dbReference type="RefSeq" id="WP_085517103.1">
    <property type="nucleotide sequence ID" value="NZ_FXAW01000004.1"/>
</dbReference>
<keyword evidence="2" id="KW-1185">Reference proteome</keyword>
<proteinExistence type="predicted"/>
<reference evidence="2" key="1">
    <citation type="submission" date="2017-04" db="EMBL/GenBank/DDBJ databases">
        <authorList>
            <person name="Varghese N."/>
            <person name="Submissions S."/>
        </authorList>
    </citation>
    <scope>NUCLEOTIDE SEQUENCE [LARGE SCALE GENOMIC DNA]</scope>
    <source>
        <strain evidence="2">DSM 4125</strain>
    </source>
</reference>
<name>A0A1X7JZG1_9BACT</name>
<dbReference type="Proteomes" id="UP000193804">
    <property type="component" value="Unassembled WGS sequence"/>
</dbReference>
<dbReference type="EMBL" id="FXAW01000004">
    <property type="protein sequence ID" value="SMG33960.1"/>
    <property type="molecule type" value="Genomic_DNA"/>
</dbReference>
<protein>
    <recommendedName>
        <fullName evidence="3">DUF4292 domain-containing protein</fullName>
    </recommendedName>
</protein>